<evidence type="ECO:0000256" key="1">
    <source>
        <dbReference type="SAM" id="SignalP"/>
    </source>
</evidence>
<name>A0A0A9DPG8_ARUDO</name>
<feature type="signal peptide" evidence="1">
    <location>
        <begin position="1"/>
        <end position="47"/>
    </location>
</feature>
<evidence type="ECO:0000313" key="2">
    <source>
        <dbReference type="EMBL" id="JAD89691.1"/>
    </source>
</evidence>
<organism evidence="2">
    <name type="scientific">Arundo donax</name>
    <name type="common">Giant reed</name>
    <name type="synonym">Donax arundinaceus</name>
    <dbReference type="NCBI Taxonomy" id="35708"/>
    <lineage>
        <taxon>Eukaryota</taxon>
        <taxon>Viridiplantae</taxon>
        <taxon>Streptophyta</taxon>
        <taxon>Embryophyta</taxon>
        <taxon>Tracheophyta</taxon>
        <taxon>Spermatophyta</taxon>
        <taxon>Magnoliopsida</taxon>
        <taxon>Liliopsida</taxon>
        <taxon>Poales</taxon>
        <taxon>Poaceae</taxon>
        <taxon>PACMAD clade</taxon>
        <taxon>Arundinoideae</taxon>
        <taxon>Arundineae</taxon>
        <taxon>Arundo</taxon>
    </lineage>
</organism>
<protein>
    <submittedName>
        <fullName evidence="2">Uncharacterized protein</fullName>
    </submittedName>
</protein>
<reference evidence="2" key="1">
    <citation type="submission" date="2014-09" db="EMBL/GenBank/DDBJ databases">
        <authorList>
            <person name="Magalhaes I.L.F."/>
            <person name="Oliveira U."/>
            <person name="Santos F.R."/>
            <person name="Vidigal T.H.D.A."/>
            <person name="Brescovit A.D."/>
            <person name="Santos A.J."/>
        </authorList>
    </citation>
    <scope>NUCLEOTIDE SEQUENCE</scope>
    <source>
        <tissue evidence="2">Shoot tissue taken approximately 20 cm above the soil surface</tissue>
    </source>
</reference>
<keyword evidence="1" id="KW-0732">Signal</keyword>
<sequence length="70" mass="7686">MWQAVHPPPTPAIPFPSPAPFPCRCVRLHFLEFLAVLVVQFVRSGSACSSFASRDYCGFDGEEEEATDGL</sequence>
<dbReference type="EMBL" id="GBRH01208204">
    <property type="protein sequence ID" value="JAD89691.1"/>
    <property type="molecule type" value="Transcribed_RNA"/>
</dbReference>
<proteinExistence type="predicted"/>
<reference evidence="2" key="2">
    <citation type="journal article" date="2015" name="Data Brief">
        <title>Shoot transcriptome of the giant reed, Arundo donax.</title>
        <authorList>
            <person name="Barrero R.A."/>
            <person name="Guerrero F.D."/>
            <person name="Moolhuijzen P."/>
            <person name="Goolsby J.A."/>
            <person name="Tidwell J."/>
            <person name="Bellgard S.E."/>
            <person name="Bellgard M.I."/>
        </authorList>
    </citation>
    <scope>NUCLEOTIDE SEQUENCE</scope>
    <source>
        <tissue evidence="2">Shoot tissue taken approximately 20 cm above the soil surface</tissue>
    </source>
</reference>
<accession>A0A0A9DPG8</accession>
<feature type="chain" id="PRO_5002061487" evidence="1">
    <location>
        <begin position="48"/>
        <end position="70"/>
    </location>
</feature>
<dbReference type="AlphaFoldDB" id="A0A0A9DPG8"/>